<keyword evidence="6 8" id="KW-0830">Ubiquinone</keyword>
<feature type="domain" description="NqrA second alpha/beta" evidence="11">
    <location>
        <begin position="114"/>
        <end position="257"/>
    </location>
</feature>
<dbReference type="OrthoDB" id="9774536at2"/>
<dbReference type="AlphaFoldDB" id="A0A1M5TD78"/>
<evidence type="ECO:0000256" key="4">
    <source>
        <dbReference type="ARBA" id="ARBA00023053"/>
    </source>
</evidence>
<evidence type="ECO:0000313" key="12">
    <source>
        <dbReference type="EMBL" id="SHH48636.1"/>
    </source>
</evidence>
<dbReference type="GO" id="GO:0006814">
    <property type="term" value="P:sodium ion transport"/>
    <property type="evidence" value="ECO:0007669"/>
    <property type="project" value="UniProtKB-UniRule"/>
</dbReference>
<dbReference type="InterPro" id="IPR022615">
    <property type="entry name" value="NqrA_C_domain"/>
</dbReference>
<dbReference type="Pfam" id="PF11973">
    <property type="entry name" value="NQRA_SLBB"/>
    <property type="match status" value="1"/>
</dbReference>
<name>A0A1M5TD78_9FLAO</name>
<evidence type="ECO:0000259" key="11">
    <source>
        <dbReference type="Pfam" id="PF24836"/>
    </source>
</evidence>
<keyword evidence="7 8" id="KW-0739">Sodium transport</keyword>
<dbReference type="GO" id="GO:0016655">
    <property type="term" value="F:oxidoreductase activity, acting on NAD(P)H, quinone or similar compound as acceptor"/>
    <property type="evidence" value="ECO:0007669"/>
    <property type="project" value="UniProtKB-UniRule"/>
</dbReference>
<keyword evidence="4 8" id="KW-0915">Sodium</keyword>
<evidence type="ECO:0000256" key="2">
    <source>
        <dbReference type="ARBA" id="ARBA00022967"/>
    </source>
</evidence>
<keyword evidence="3 8" id="KW-0520">NAD</keyword>
<evidence type="ECO:0000259" key="9">
    <source>
        <dbReference type="Pfam" id="PF05896"/>
    </source>
</evidence>
<dbReference type="EMBL" id="FQXQ01000001">
    <property type="protein sequence ID" value="SHH48636.1"/>
    <property type="molecule type" value="Genomic_DNA"/>
</dbReference>
<sequence length="450" mass="48862">MSQDIRVKKGLNIKLKGQAAMTTAAVSRSDFYAIKPTDFHGITPKLTVKAGDEVVVGDVVFFSKGNDRIKFTSPVSGTVKEIKRGAKRKVLAVIVESKPEDQFKDFGAANPLSLEKEAVLEKILESGSFAYVKQRPYDIIANPKDSPKAIFVSSFDTAPLGPNYAFALKGKEEAFQAGINALSKLTEGAVNLSVDANEASFFSKIENANILNVSGKHPAGNVGTQIAAVNPVNQGERVWTVSAQGVATIGELFLTGKYNPIKLVALAGSQVKNPQYYALSAGQNIKSLIEENVNVKGSRIISGNVLTGTKIQLDDFLGFYDNVITVIPEGDKHRFFGWLPFVGSGTIHSFSKTSFAWLNSGKEYDLNTSLNGEERALVVTGEMEKVVPLDIYPLQLLKACIANDIEKMENLGIYEVAPEDFALVDYINTSKIEAQEIIREGLDLMIKEVG</sequence>
<dbReference type="Pfam" id="PF05896">
    <property type="entry name" value="NQRA_N"/>
    <property type="match status" value="1"/>
</dbReference>
<keyword evidence="2 8" id="KW-1278">Translocase</keyword>
<reference evidence="13" key="1">
    <citation type="submission" date="2016-11" db="EMBL/GenBank/DDBJ databases">
        <authorList>
            <person name="Varghese N."/>
            <person name="Submissions S."/>
        </authorList>
    </citation>
    <scope>NUCLEOTIDE SEQUENCE [LARGE SCALE GENOMIC DNA]</scope>
    <source>
        <strain evidence="13">DSM 100572</strain>
    </source>
</reference>
<evidence type="ECO:0000256" key="6">
    <source>
        <dbReference type="ARBA" id="ARBA00023075"/>
    </source>
</evidence>
<proteinExistence type="inferred from homology"/>
<organism evidence="12 13">
    <name type="scientific">Wenyingzhuangia marina</name>
    <dbReference type="NCBI Taxonomy" id="1195760"/>
    <lineage>
        <taxon>Bacteria</taxon>
        <taxon>Pseudomonadati</taxon>
        <taxon>Bacteroidota</taxon>
        <taxon>Flavobacteriia</taxon>
        <taxon>Flavobacteriales</taxon>
        <taxon>Flavobacteriaceae</taxon>
        <taxon>Wenyingzhuangia</taxon>
    </lineage>
</organism>
<gene>
    <name evidence="8" type="primary">nqrA</name>
    <name evidence="12" type="ORF">SAMN05444281_0828</name>
</gene>
<dbReference type="HAMAP" id="MF_00425">
    <property type="entry name" value="NqrA"/>
    <property type="match status" value="1"/>
</dbReference>
<dbReference type="Proteomes" id="UP000184109">
    <property type="component" value="Unassembled WGS sequence"/>
</dbReference>
<dbReference type="RefSeq" id="WP_073118520.1">
    <property type="nucleotide sequence ID" value="NZ_BMEN01000001.1"/>
</dbReference>
<comment type="similarity">
    <text evidence="8">Belongs to the NqrA family.</text>
</comment>
<feature type="domain" description="NqrA N-terminal barrel-sandwich hybrid" evidence="9">
    <location>
        <begin position="5"/>
        <end position="96"/>
    </location>
</feature>
<accession>A0A1M5TD78</accession>
<keyword evidence="5 8" id="KW-0406">Ion transport</keyword>
<evidence type="ECO:0000256" key="5">
    <source>
        <dbReference type="ARBA" id="ARBA00023065"/>
    </source>
</evidence>
<dbReference type="InterPro" id="IPR056148">
    <property type="entry name" value="NQRA_2nd"/>
</dbReference>
<dbReference type="NCBIfam" id="NF003761">
    <property type="entry name" value="PRK05352.1-4"/>
    <property type="match status" value="1"/>
</dbReference>
<dbReference type="Pfam" id="PF24836">
    <property type="entry name" value="NQRA_2nd"/>
    <property type="match status" value="1"/>
</dbReference>
<dbReference type="EC" id="7.2.1.1" evidence="8"/>
<evidence type="ECO:0000256" key="3">
    <source>
        <dbReference type="ARBA" id="ARBA00023027"/>
    </source>
</evidence>
<evidence type="ECO:0000256" key="1">
    <source>
        <dbReference type="ARBA" id="ARBA00022448"/>
    </source>
</evidence>
<dbReference type="PANTHER" id="PTHR37839:SF1">
    <property type="entry name" value="NA(+)-TRANSLOCATING NADH-QUINONE REDUCTASE SUBUNIT A"/>
    <property type="match status" value="1"/>
</dbReference>
<protein>
    <recommendedName>
        <fullName evidence="8">Na(+)-translocating NADH-quinone reductase subunit A</fullName>
        <shortName evidence="8">Na(+)-NQR subunit A</shortName>
        <shortName evidence="8">Na(+)-translocating NQR subunit A</shortName>
        <ecNumber evidence="8">7.2.1.1</ecNumber>
    </recommendedName>
    <alternativeName>
        <fullName evidence="8">NQR complex subunit A</fullName>
    </alternativeName>
    <alternativeName>
        <fullName evidence="8">NQR-1 subunit A</fullName>
    </alternativeName>
</protein>
<keyword evidence="1 8" id="KW-0813">Transport</keyword>
<dbReference type="InterPro" id="IPR056147">
    <property type="entry name" value="NQRA_N"/>
</dbReference>
<evidence type="ECO:0000256" key="8">
    <source>
        <dbReference type="HAMAP-Rule" id="MF_00425"/>
    </source>
</evidence>
<feature type="domain" description="Na(+)-translocating NADH-quinone reductase subunit A C-terminal" evidence="10">
    <location>
        <begin position="264"/>
        <end position="311"/>
    </location>
</feature>
<evidence type="ECO:0000259" key="10">
    <source>
        <dbReference type="Pfam" id="PF11973"/>
    </source>
</evidence>
<dbReference type="STRING" id="1195760.SAMN05444281_0828"/>
<comment type="function">
    <text evidence="8">NQR complex catalyzes the reduction of ubiquinone-1 to ubiquinol by two successive reactions, coupled with the transport of Na(+) ions from the cytoplasm to the periplasm. NqrA to NqrE are probably involved in the second step, the conversion of ubisemiquinone to ubiquinol.</text>
</comment>
<keyword evidence="13" id="KW-1185">Reference proteome</keyword>
<dbReference type="InterPro" id="IPR008703">
    <property type="entry name" value="NqrA"/>
</dbReference>
<dbReference type="NCBIfam" id="TIGR01936">
    <property type="entry name" value="nqrA"/>
    <property type="match status" value="1"/>
</dbReference>
<comment type="subunit">
    <text evidence="8">Composed of six subunits; NqrA, NqrB, NqrC, NqrD, NqrE and NqrF.</text>
</comment>
<dbReference type="PANTHER" id="PTHR37839">
    <property type="entry name" value="NA(+)-TRANSLOCATING NADH-QUINONE REDUCTASE SUBUNIT A"/>
    <property type="match status" value="1"/>
</dbReference>
<comment type="catalytic activity">
    <reaction evidence="8">
        <text>a ubiquinone + n Na(+)(in) + NADH + H(+) = a ubiquinol + n Na(+)(out) + NAD(+)</text>
        <dbReference type="Rhea" id="RHEA:47748"/>
        <dbReference type="Rhea" id="RHEA-COMP:9565"/>
        <dbReference type="Rhea" id="RHEA-COMP:9566"/>
        <dbReference type="ChEBI" id="CHEBI:15378"/>
        <dbReference type="ChEBI" id="CHEBI:16389"/>
        <dbReference type="ChEBI" id="CHEBI:17976"/>
        <dbReference type="ChEBI" id="CHEBI:29101"/>
        <dbReference type="ChEBI" id="CHEBI:57540"/>
        <dbReference type="ChEBI" id="CHEBI:57945"/>
        <dbReference type="EC" id="7.2.1.1"/>
    </reaction>
</comment>
<evidence type="ECO:0000256" key="7">
    <source>
        <dbReference type="ARBA" id="ARBA00023201"/>
    </source>
</evidence>
<evidence type="ECO:0000313" key="13">
    <source>
        <dbReference type="Proteomes" id="UP000184109"/>
    </source>
</evidence>